<evidence type="ECO:0000259" key="8">
    <source>
        <dbReference type="Pfam" id="PF13742"/>
    </source>
</evidence>
<dbReference type="GO" id="GO:0009318">
    <property type="term" value="C:exodeoxyribonuclease VII complex"/>
    <property type="evidence" value="ECO:0007669"/>
    <property type="project" value="UniProtKB-UniRule"/>
</dbReference>
<organism evidence="9 10">
    <name type="scientific">Thermobaculum terrenum (strain ATCC BAA-798 / CCMEE 7001 / YNP1)</name>
    <dbReference type="NCBI Taxonomy" id="525904"/>
    <lineage>
        <taxon>Bacteria</taxon>
        <taxon>Bacillati</taxon>
        <taxon>Chloroflexota</taxon>
        <taxon>Chloroflexia</taxon>
        <taxon>Candidatus Thermobaculales</taxon>
        <taxon>Candidatus Thermobaculaceae</taxon>
        <taxon>Thermobaculum</taxon>
    </lineage>
</organism>
<keyword evidence="1 5" id="KW-0963">Cytoplasm</keyword>
<dbReference type="InterPro" id="IPR003753">
    <property type="entry name" value="Exonuc_VII_L"/>
</dbReference>
<dbReference type="PANTHER" id="PTHR30008">
    <property type="entry name" value="EXODEOXYRIBONUCLEASE 7 LARGE SUBUNIT"/>
    <property type="match status" value="1"/>
</dbReference>
<dbReference type="EMBL" id="CP001825">
    <property type="protein sequence ID" value="ACZ42568.1"/>
    <property type="molecule type" value="Genomic_DNA"/>
</dbReference>
<keyword evidence="3 5" id="KW-0378">Hydrolase</keyword>
<dbReference type="CDD" id="cd04489">
    <property type="entry name" value="ExoVII_LU_OBF"/>
    <property type="match status" value="1"/>
</dbReference>
<comment type="similarity">
    <text evidence="5 6">Belongs to the XseA family.</text>
</comment>
<dbReference type="Pfam" id="PF02601">
    <property type="entry name" value="Exonuc_VII_L"/>
    <property type="match status" value="1"/>
</dbReference>
<reference evidence="10" key="1">
    <citation type="journal article" date="2010" name="Stand. Genomic Sci.">
        <title>Complete genome sequence of 'Thermobaculum terrenum' type strain (YNP1).</title>
        <authorList>
            <person name="Kiss H."/>
            <person name="Cleland D."/>
            <person name="Lapidus A."/>
            <person name="Lucas S."/>
            <person name="Glavina Del Rio T."/>
            <person name="Nolan M."/>
            <person name="Tice H."/>
            <person name="Han C."/>
            <person name="Goodwin L."/>
            <person name="Pitluck S."/>
            <person name="Liolios K."/>
            <person name="Ivanova N."/>
            <person name="Mavromatis K."/>
            <person name="Ovchinnikova G."/>
            <person name="Pati A."/>
            <person name="Chen A."/>
            <person name="Palaniappan K."/>
            <person name="Land M."/>
            <person name="Hauser L."/>
            <person name="Chang Y."/>
            <person name="Jeffries C."/>
            <person name="Lu M."/>
            <person name="Brettin T."/>
            <person name="Detter J."/>
            <person name="Goker M."/>
            <person name="Tindall B."/>
            <person name="Beck B."/>
            <person name="McDermott T."/>
            <person name="Woyke T."/>
            <person name="Bristow J."/>
            <person name="Eisen J."/>
            <person name="Markowitz V."/>
            <person name="Hugenholtz P."/>
            <person name="Kyrpides N."/>
            <person name="Klenk H."/>
            <person name="Cheng J."/>
        </authorList>
    </citation>
    <scope>NUCLEOTIDE SEQUENCE [LARGE SCALE GENOMIC DNA]</scope>
    <source>
        <strain evidence="10">ATCC BAA-798 / YNP1</strain>
    </source>
</reference>
<evidence type="ECO:0000256" key="3">
    <source>
        <dbReference type="ARBA" id="ARBA00022801"/>
    </source>
</evidence>
<proteinExistence type="inferred from homology"/>
<dbReference type="HAMAP" id="MF_00378">
    <property type="entry name" value="Exonuc_7_L"/>
    <property type="match status" value="1"/>
</dbReference>
<evidence type="ECO:0000256" key="2">
    <source>
        <dbReference type="ARBA" id="ARBA00022722"/>
    </source>
</evidence>
<comment type="function">
    <text evidence="5">Bidirectionally degrades single-stranded DNA into large acid-insoluble oligonucleotides, which are then degraded further into small acid-soluble oligonucleotides.</text>
</comment>
<dbReference type="HOGENOM" id="CLU_023625_3_1_0"/>
<dbReference type="InterPro" id="IPR025824">
    <property type="entry name" value="OB-fold_nuc-bd_dom"/>
</dbReference>
<comment type="subunit">
    <text evidence="5">Heterooligomer composed of large and small subunits.</text>
</comment>
<evidence type="ECO:0000256" key="4">
    <source>
        <dbReference type="ARBA" id="ARBA00022839"/>
    </source>
</evidence>
<evidence type="ECO:0000313" key="9">
    <source>
        <dbReference type="EMBL" id="ACZ42568.1"/>
    </source>
</evidence>
<dbReference type="GO" id="GO:0008855">
    <property type="term" value="F:exodeoxyribonuclease VII activity"/>
    <property type="evidence" value="ECO:0007669"/>
    <property type="project" value="UniProtKB-UniRule"/>
</dbReference>
<dbReference type="Pfam" id="PF13742">
    <property type="entry name" value="tRNA_anti_2"/>
    <property type="match status" value="1"/>
</dbReference>
<dbReference type="PANTHER" id="PTHR30008:SF0">
    <property type="entry name" value="EXODEOXYRIBONUCLEASE 7 LARGE SUBUNIT"/>
    <property type="match status" value="1"/>
</dbReference>
<dbReference type="GO" id="GO:0006308">
    <property type="term" value="P:DNA catabolic process"/>
    <property type="evidence" value="ECO:0007669"/>
    <property type="project" value="UniProtKB-UniRule"/>
</dbReference>
<evidence type="ECO:0000256" key="5">
    <source>
        <dbReference type="HAMAP-Rule" id="MF_00378"/>
    </source>
</evidence>
<dbReference type="RefSeq" id="WP_012875602.1">
    <property type="nucleotide sequence ID" value="NC_013525.1"/>
</dbReference>
<name>D1CCQ3_THET1</name>
<protein>
    <recommendedName>
        <fullName evidence="5">Exodeoxyribonuclease 7 large subunit</fullName>
        <ecNumber evidence="5">3.1.11.6</ecNumber>
    </recommendedName>
    <alternativeName>
        <fullName evidence="5">Exodeoxyribonuclease VII large subunit</fullName>
        <shortName evidence="5">Exonuclease VII large subunit</shortName>
    </alternativeName>
</protein>
<evidence type="ECO:0000259" key="7">
    <source>
        <dbReference type="Pfam" id="PF02601"/>
    </source>
</evidence>
<sequence>MYLLTVSDINFYLQQLLETDRLLSDVWIQGEISNLSQSSKGHFYFTLKDGESQLSCVLFKQDLIHVQAELANGQAVIAHGRVSIWKQSGKLQFYVDIVQPEGTGRLELEFQALKAKLEAEGLFDESRKRSIPKFPSAIGIVTSKHGAVLHDILNILRRRYPLAEVILSHTQVQGDGASLQIAAAIEKLHKTAKVDVIILARGGGSREELWAFNEECVARAIYACPVPVISAIGHETDYTIADYVADLRAPTPSAAAELVVPNVAELRQSLDHMLNIASMNMRQKLRQCMEDVQHMHSHLKRTSPIHAIHRHREKLSLLNDNALSRVRHLIELKKSNLETMALSLNALNPKAVLGRGYSVTTTEDGKVLRSIDDVGNTKAITTRLADGFIKSMVDQTVKQVER</sequence>
<dbReference type="Proteomes" id="UP000000323">
    <property type="component" value="Chromosome 1"/>
</dbReference>
<feature type="domain" description="OB-fold nucleic acid binding" evidence="8">
    <location>
        <begin position="4"/>
        <end position="98"/>
    </location>
</feature>
<keyword evidence="10" id="KW-1185">Reference proteome</keyword>
<dbReference type="eggNOG" id="COG1570">
    <property type="taxonomic scope" value="Bacteria"/>
</dbReference>
<comment type="catalytic activity">
    <reaction evidence="5 6">
        <text>Exonucleolytic cleavage in either 5'- to 3'- or 3'- to 5'-direction to yield nucleoside 5'-phosphates.</text>
        <dbReference type="EC" id="3.1.11.6"/>
    </reaction>
</comment>
<dbReference type="KEGG" id="ttr:Tter_1662"/>
<evidence type="ECO:0000256" key="6">
    <source>
        <dbReference type="RuleBase" id="RU004355"/>
    </source>
</evidence>
<dbReference type="GO" id="GO:0005737">
    <property type="term" value="C:cytoplasm"/>
    <property type="evidence" value="ECO:0007669"/>
    <property type="project" value="UniProtKB-SubCell"/>
</dbReference>
<dbReference type="GO" id="GO:0003676">
    <property type="term" value="F:nucleic acid binding"/>
    <property type="evidence" value="ECO:0007669"/>
    <property type="project" value="InterPro"/>
</dbReference>
<evidence type="ECO:0000313" key="10">
    <source>
        <dbReference type="Proteomes" id="UP000000323"/>
    </source>
</evidence>
<accession>D1CCQ3</accession>
<evidence type="ECO:0000256" key="1">
    <source>
        <dbReference type="ARBA" id="ARBA00022490"/>
    </source>
</evidence>
<dbReference type="AlphaFoldDB" id="D1CCQ3"/>
<dbReference type="STRING" id="525904.Tter_1662"/>
<dbReference type="NCBIfam" id="TIGR00237">
    <property type="entry name" value="xseA"/>
    <property type="match status" value="1"/>
</dbReference>
<feature type="domain" description="Exonuclease VII large subunit C-terminal" evidence="7">
    <location>
        <begin position="122"/>
        <end position="320"/>
    </location>
</feature>
<dbReference type="InterPro" id="IPR020579">
    <property type="entry name" value="Exonuc_VII_lsu_C"/>
</dbReference>
<gene>
    <name evidence="5" type="primary">xseA</name>
    <name evidence="9" type="ordered locus">Tter_1662</name>
</gene>
<keyword evidence="4 5" id="KW-0269">Exonuclease</keyword>
<dbReference type="EC" id="3.1.11.6" evidence="5"/>
<keyword evidence="2 5" id="KW-0540">Nuclease</keyword>
<comment type="subcellular location">
    <subcellularLocation>
        <location evidence="5 6">Cytoplasm</location>
    </subcellularLocation>
</comment>